<name>F8DZZ6_CORRG</name>
<dbReference type="SUPFAM" id="SSF48576">
    <property type="entry name" value="Terpenoid synthases"/>
    <property type="match status" value="1"/>
</dbReference>
<dbReference type="InterPro" id="IPR000092">
    <property type="entry name" value="Polyprenyl_synt"/>
</dbReference>
<dbReference type="eggNOG" id="COG0142">
    <property type="taxonomic scope" value="Bacteria"/>
</dbReference>
<keyword evidence="9" id="KW-1185">Reference proteome</keyword>
<dbReference type="InterPro" id="IPR008949">
    <property type="entry name" value="Isoprenoid_synthase_dom_sf"/>
</dbReference>
<dbReference type="PANTHER" id="PTHR12001">
    <property type="entry name" value="GERANYLGERANYL PYROPHOSPHATE SYNTHASE"/>
    <property type="match status" value="1"/>
</dbReference>
<evidence type="ECO:0000256" key="3">
    <source>
        <dbReference type="ARBA" id="ARBA00006706"/>
    </source>
</evidence>
<reference evidence="8 9" key="1">
    <citation type="journal article" date="2012" name="BMC Genomics">
        <title>Complete genome sequence, lifestyle, and multi-drug resistance of the human pathogen Corynebacterium resistens DSM 45100 isolated from blood samples of a leukemia patient.</title>
        <authorList>
            <person name="Schroder J."/>
            <person name="Maus I."/>
            <person name="Meyer K."/>
            <person name="Wordemann S."/>
            <person name="Blom J."/>
            <person name="Jaenicke S."/>
            <person name="Schneider J."/>
            <person name="Trost E."/>
            <person name="Tauch A."/>
        </authorList>
    </citation>
    <scope>NUCLEOTIDE SEQUENCE [LARGE SCALE GENOMIC DNA]</scope>
    <source>
        <strain evidence="9">DSM 45100 / JCM 12819 / CCUG 50093 / GTC 2026 / SICGH 158</strain>
    </source>
</reference>
<dbReference type="OrthoDB" id="4497239at2"/>
<dbReference type="AlphaFoldDB" id="F8DZZ6"/>
<dbReference type="SFLD" id="SFLDG01017">
    <property type="entry name" value="Polyprenyl_Transferase_Like"/>
    <property type="match status" value="1"/>
</dbReference>
<evidence type="ECO:0000256" key="2">
    <source>
        <dbReference type="ARBA" id="ARBA00005128"/>
    </source>
</evidence>
<evidence type="ECO:0000256" key="4">
    <source>
        <dbReference type="ARBA" id="ARBA00022679"/>
    </source>
</evidence>
<dbReference type="GO" id="GO:0008299">
    <property type="term" value="P:isoprenoid biosynthetic process"/>
    <property type="evidence" value="ECO:0007669"/>
    <property type="project" value="InterPro"/>
</dbReference>
<dbReference type="GO" id="GO:0000010">
    <property type="term" value="F:heptaprenyl diphosphate synthase activity"/>
    <property type="evidence" value="ECO:0007669"/>
    <property type="project" value="UniProtKB-EC"/>
</dbReference>
<evidence type="ECO:0000256" key="6">
    <source>
        <dbReference type="ARBA" id="ARBA00022842"/>
    </source>
</evidence>
<organism evidence="8 9">
    <name type="scientific">Corynebacterium resistens (strain DSM 45100 / JCM 12819 / GTC 2026 / SICGH 158)</name>
    <dbReference type="NCBI Taxonomy" id="662755"/>
    <lineage>
        <taxon>Bacteria</taxon>
        <taxon>Bacillati</taxon>
        <taxon>Actinomycetota</taxon>
        <taxon>Actinomycetes</taxon>
        <taxon>Mycobacteriales</taxon>
        <taxon>Corynebacteriaceae</taxon>
        <taxon>Corynebacterium</taxon>
    </lineage>
</organism>
<dbReference type="HOGENOM" id="CLU_014015_2_1_11"/>
<keyword evidence="6" id="KW-0460">Magnesium</keyword>
<evidence type="ECO:0000313" key="8">
    <source>
        <dbReference type="EMBL" id="AEI09135.1"/>
    </source>
</evidence>
<comment type="pathway">
    <text evidence="2">Isoprenoid biosynthesis.</text>
</comment>
<dbReference type="Proteomes" id="UP000000492">
    <property type="component" value="Chromosome"/>
</dbReference>
<gene>
    <name evidence="8" type="primary">ispA</name>
    <name evidence="8" type="ordered locus">CRES_0779</name>
</gene>
<evidence type="ECO:0000256" key="1">
    <source>
        <dbReference type="ARBA" id="ARBA00001946"/>
    </source>
</evidence>
<evidence type="ECO:0000256" key="5">
    <source>
        <dbReference type="ARBA" id="ARBA00022723"/>
    </source>
</evidence>
<dbReference type="RefSeq" id="WP_013888153.1">
    <property type="nucleotide sequence ID" value="NC_015673.1"/>
</dbReference>
<comment type="cofactor">
    <cofactor evidence="1">
        <name>Mg(2+)</name>
        <dbReference type="ChEBI" id="CHEBI:18420"/>
    </cofactor>
</comment>
<evidence type="ECO:0000256" key="7">
    <source>
        <dbReference type="RuleBase" id="RU004466"/>
    </source>
</evidence>
<dbReference type="EMBL" id="CP002857">
    <property type="protein sequence ID" value="AEI09135.1"/>
    <property type="molecule type" value="Genomic_DNA"/>
</dbReference>
<dbReference type="STRING" id="662755.CRES_0779"/>
<dbReference type="GO" id="GO:0046872">
    <property type="term" value="F:metal ion binding"/>
    <property type="evidence" value="ECO:0007669"/>
    <property type="project" value="UniProtKB-KW"/>
</dbReference>
<protein>
    <submittedName>
        <fullName evidence="8">Polyprenyl diphosphate synthase</fullName>
        <ecNumber evidence="8">2.5.1.30</ecNumber>
    </submittedName>
</protein>
<proteinExistence type="inferred from homology"/>
<dbReference type="PANTHER" id="PTHR12001:SF85">
    <property type="entry name" value="SHORT CHAIN ISOPRENYL DIPHOSPHATE SYNTHASE"/>
    <property type="match status" value="1"/>
</dbReference>
<dbReference type="PROSITE" id="PS00723">
    <property type="entry name" value="POLYPRENYL_SYNTHASE_1"/>
    <property type="match status" value="1"/>
</dbReference>
<dbReference type="EC" id="2.5.1.30" evidence="8"/>
<comment type="similarity">
    <text evidence="3 7">Belongs to the FPP/GGPP synthase family.</text>
</comment>
<accession>F8DZZ6</accession>
<dbReference type="SFLD" id="SFLDS00005">
    <property type="entry name" value="Isoprenoid_Synthase_Type_I"/>
    <property type="match status" value="1"/>
</dbReference>
<keyword evidence="5" id="KW-0479">Metal-binding</keyword>
<dbReference type="CDD" id="cd00685">
    <property type="entry name" value="Trans_IPPS_HT"/>
    <property type="match status" value="1"/>
</dbReference>
<sequence length="389" mass="42485">MDTQGNASSFSFSAPQDWALHAPLSAVPAAVNHRLNQYLSASLQEFWGINPLFTQAIEVMGDFIVGGGKRVRPTFAWAGIRAGLESSGTSTAKASSRSQEEPTELANGFLSAISAFEFIQACALIHDDIVDQSDTRRGHPTVHREFERHHRDRKWLGSSEHYGISQAILIGDLALAWADDLLLDSGLSTQRLHQCRHAWRAMRTEVIGGQILDIAVEASGTENVDHAWDVIKYKTASYTVARPLHVGAALAGASEELIEFLRTIGEDIGVAFQLRDDQLGVFGDPAVTGKPSGDDLRTGKRTVLIDSALEMGTEAQATQLREGLGNVTDEADVDELRSIIRDSGAAAHIETLITQKSERAIAHIHEAGLSKELTEELENYARRLTERSR</sequence>
<dbReference type="InterPro" id="IPR033749">
    <property type="entry name" value="Polyprenyl_synt_CS"/>
</dbReference>
<dbReference type="Pfam" id="PF00348">
    <property type="entry name" value="polyprenyl_synt"/>
    <property type="match status" value="1"/>
</dbReference>
<dbReference type="Gene3D" id="1.10.600.10">
    <property type="entry name" value="Farnesyl Diphosphate Synthase"/>
    <property type="match status" value="1"/>
</dbReference>
<evidence type="ECO:0000313" key="9">
    <source>
        <dbReference type="Proteomes" id="UP000000492"/>
    </source>
</evidence>
<keyword evidence="4 7" id="KW-0808">Transferase</keyword>
<dbReference type="KEGG" id="crd:CRES_0779"/>